<evidence type="ECO:0000313" key="2">
    <source>
        <dbReference type="EMBL" id="OGY21864.1"/>
    </source>
</evidence>
<keyword evidence="1" id="KW-0812">Transmembrane</keyword>
<comment type="caution">
    <text evidence="2">The sequence shown here is derived from an EMBL/GenBank/DDBJ whole genome shotgun (WGS) entry which is preliminary data.</text>
</comment>
<feature type="transmembrane region" description="Helical" evidence="1">
    <location>
        <begin position="80"/>
        <end position="108"/>
    </location>
</feature>
<evidence type="ECO:0000313" key="3">
    <source>
        <dbReference type="Proteomes" id="UP000176299"/>
    </source>
</evidence>
<accession>A0A1G1W2Q3</accession>
<sequence length="114" mass="12578">MKAAKIISVIGGVFFLFIWIGVLISSLKIGGVYEDINIGYNPLLPVIIAHLIGFGLVTANFGYVYYLIHKEKSGQVVKHAILYSILLALVPLLVYPMILVFSLIFPIYSLTSGY</sequence>
<dbReference type="EMBL" id="MHCN01000010">
    <property type="protein sequence ID" value="OGY21864.1"/>
    <property type="molecule type" value="Genomic_DNA"/>
</dbReference>
<organism evidence="2 3">
    <name type="scientific">Candidatus Woykebacteria bacterium GWA1_44_8</name>
    <dbReference type="NCBI Taxonomy" id="1802591"/>
    <lineage>
        <taxon>Bacteria</taxon>
        <taxon>Candidatus Woykeibacteriota</taxon>
    </lineage>
</organism>
<feature type="transmembrane region" description="Helical" evidence="1">
    <location>
        <begin position="7"/>
        <end position="27"/>
    </location>
</feature>
<evidence type="ECO:0000256" key="1">
    <source>
        <dbReference type="SAM" id="Phobius"/>
    </source>
</evidence>
<keyword evidence="1" id="KW-0472">Membrane</keyword>
<name>A0A1G1W2Q3_9BACT</name>
<dbReference type="AlphaFoldDB" id="A0A1G1W2Q3"/>
<dbReference type="Proteomes" id="UP000176299">
    <property type="component" value="Unassembled WGS sequence"/>
</dbReference>
<feature type="transmembrane region" description="Helical" evidence="1">
    <location>
        <begin position="47"/>
        <end position="68"/>
    </location>
</feature>
<reference evidence="2 3" key="1">
    <citation type="journal article" date="2016" name="Nat. Commun.">
        <title>Thousands of microbial genomes shed light on interconnected biogeochemical processes in an aquifer system.</title>
        <authorList>
            <person name="Anantharaman K."/>
            <person name="Brown C.T."/>
            <person name="Hug L.A."/>
            <person name="Sharon I."/>
            <person name="Castelle C.J."/>
            <person name="Probst A.J."/>
            <person name="Thomas B.C."/>
            <person name="Singh A."/>
            <person name="Wilkins M.J."/>
            <person name="Karaoz U."/>
            <person name="Brodie E.L."/>
            <person name="Williams K.H."/>
            <person name="Hubbard S.S."/>
            <person name="Banfield J.F."/>
        </authorList>
    </citation>
    <scope>NUCLEOTIDE SEQUENCE [LARGE SCALE GENOMIC DNA]</scope>
</reference>
<gene>
    <name evidence="2" type="ORF">A2113_00870</name>
</gene>
<protein>
    <submittedName>
        <fullName evidence="2">Uncharacterized protein</fullName>
    </submittedName>
</protein>
<proteinExistence type="predicted"/>
<keyword evidence="1" id="KW-1133">Transmembrane helix</keyword>